<evidence type="ECO:0000313" key="1">
    <source>
        <dbReference type="EMBL" id="KAE8168291.1"/>
    </source>
</evidence>
<protein>
    <submittedName>
        <fullName evidence="1">Uncharacterized protein</fullName>
    </submittedName>
</protein>
<reference evidence="1 2" key="1">
    <citation type="submission" date="2019-04" db="EMBL/GenBank/DDBJ databases">
        <title>Friends and foes A comparative genomics study of 23 Aspergillus species from section Flavi.</title>
        <authorList>
            <consortium name="DOE Joint Genome Institute"/>
            <person name="Kjaerbolling I."/>
            <person name="Vesth T."/>
            <person name="Frisvad J.C."/>
            <person name="Nybo J.L."/>
            <person name="Theobald S."/>
            <person name="Kildgaard S."/>
            <person name="Isbrandt T."/>
            <person name="Kuo A."/>
            <person name="Sato A."/>
            <person name="Lyhne E.K."/>
            <person name="Kogle M.E."/>
            <person name="Wiebenga A."/>
            <person name="Kun R.S."/>
            <person name="Lubbers R.J."/>
            <person name="Makela M.R."/>
            <person name="Barry K."/>
            <person name="Chovatia M."/>
            <person name="Clum A."/>
            <person name="Daum C."/>
            <person name="Haridas S."/>
            <person name="He G."/>
            <person name="LaButti K."/>
            <person name="Lipzen A."/>
            <person name="Mondo S."/>
            <person name="Riley R."/>
            <person name="Salamov A."/>
            <person name="Simmons B.A."/>
            <person name="Magnuson J.K."/>
            <person name="Henrissat B."/>
            <person name="Mortensen U.H."/>
            <person name="Larsen T.O."/>
            <person name="Devries R.P."/>
            <person name="Grigoriev I.V."/>
            <person name="Machida M."/>
            <person name="Baker S.E."/>
            <person name="Andersen M.R."/>
        </authorList>
    </citation>
    <scope>NUCLEOTIDE SEQUENCE [LARGE SCALE GENOMIC DNA]</scope>
    <source>
        <strain evidence="1 2">CBS 117626</strain>
    </source>
</reference>
<dbReference type="Proteomes" id="UP000326950">
    <property type="component" value="Unassembled WGS sequence"/>
</dbReference>
<keyword evidence="2" id="KW-1185">Reference proteome</keyword>
<organism evidence="1 2">
    <name type="scientific">Aspergillus tamarii</name>
    <dbReference type="NCBI Taxonomy" id="41984"/>
    <lineage>
        <taxon>Eukaryota</taxon>
        <taxon>Fungi</taxon>
        <taxon>Dikarya</taxon>
        <taxon>Ascomycota</taxon>
        <taxon>Pezizomycotina</taxon>
        <taxon>Eurotiomycetes</taxon>
        <taxon>Eurotiomycetidae</taxon>
        <taxon>Eurotiales</taxon>
        <taxon>Aspergillaceae</taxon>
        <taxon>Aspergillus</taxon>
        <taxon>Aspergillus subgen. Circumdati</taxon>
    </lineage>
</organism>
<dbReference type="EMBL" id="ML738586">
    <property type="protein sequence ID" value="KAE8168291.1"/>
    <property type="molecule type" value="Genomic_DNA"/>
</dbReference>
<gene>
    <name evidence="1" type="ORF">BDV40DRAFT_96313</name>
</gene>
<name>A0A5N6VEV5_ASPTM</name>
<dbReference type="AlphaFoldDB" id="A0A5N6VEV5"/>
<proteinExistence type="predicted"/>
<evidence type="ECO:0000313" key="2">
    <source>
        <dbReference type="Proteomes" id="UP000326950"/>
    </source>
</evidence>
<dbReference type="OrthoDB" id="76567at2759"/>
<accession>A0A5N6VEV5</accession>
<sequence length="295" mass="33047">MSTLVNTDRLATAPSYQGNLKEDDNLMSARNLPRGTTEIVGSSATSIRQRLLEEIQRGKGGQYVLVTNVSPDLVEQSIDRRVKVFGCKCQITYDADTRRMIVKLPGGPHELSSGFFDLEIAYQTQSMNLAHALKGIHSKAHKDGSYIKEPDSCFRPRVLPLGRSIKWPTLVLECGWAESLAHLRMDADWWISHSEGDVKVVIIASIEKNPYKLHIERYSGVQPQTRARTRYTKALEQTVKVYRTSNGVVKTVGDPLIIPFTQVMLRTSNGLPEGDFIFDQAKLTSMAIDAWDEPV</sequence>